<gene>
    <name evidence="2" type="ORF">METZ01_LOCUS391179</name>
</gene>
<feature type="coiled-coil region" evidence="1">
    <location>
        <begin position="16"/>
        <end position="43"/>
    </location>
</feature>
<dbReference type="EMBL" id="UINC01147166">
    <property type="protein sequence ID" value="SVD38325.1"/>
    <property type="molecule type" value="Genomic_DNA"/>
</dbReference>
<proteinExistence type="predicted"/>
<accession>A0A382UX56</accession>
<keyword evidence="1" id="KW-0175">Coiled coil</keyword>
<dbReference type="AlphaFoldDB" id="A0A382UX56"/>
<evidence type="ECO:0000256" key="1">
    <source>
        <dbReference type="SAM" id="Coils"/>
    </source>
</evidence>
<name>A0A382UX56_9ZZZZ</name>
<feature type="non-terminal residue" evidence="2">
    <location>
        <position position="131"/>
    </location>
</feature>
<organism evidence="2">
    <name type="scientific">marine metagenome</name>
    <dbReference type="NCBI Taxonomy" id="408172"/>
    <lineage>
        <taxon>unclassified sequences</taxon>
        <taxon>metagenomes</taxon>
        <taxon>ecological metagenomes</taxon>
    </lineage>
</organism>
<sequence>MAKLNKADYTKEAWRKLKQEKKLEKAAKRAAKAEAKAKSQKLNTTPHQECAFFLGNGLSRQPVNLYSLKSYGPIYGCNAIYRDFDPDYLVAVDVKMVLEINRVKYQIKNPNVWTNPNKAYDTFPNLSFFSP</sequence>
<reference evidence="2" key="1">
    <citation type="submission" date="2018-05" db="EMBL/GenBank/DDBJ databases">
        <authorList>
            <person name="Lanie J.A."/>
            <person name="Ng W.-L."/>
            <person name="Kazmierczak K.M."/>
            <person name="Andrzejewski T.M."/>
            <person name="Davidsen T.M."/>
            <person name="Wayne K.J."/>
            <person name="Tettelin H."/>
            <person name="Glass J.I."/>
            <person name="Rusch D."/>
            <person name="Podicherti R."/>
            <person name="Tsui H.-C.T."/>
            <person name="Winkler M.E."/>
        </authorList>
    </citation>
    <scope>NUCLEOTIDE SEQUENCE</scope>
</reference>
<protein>
    <submittedName>
        <fullName evidence="2">Uncharacterized protein</fullName>
    </submittedName>
</protein>
<evidence type="ECO:0000313" key="2">
    <source>
        <dbReference type="EMBL" id="SVD38325.1"/>
    </source>
</evidence>